<evidence type="ECO:0000256" key="5">
    <source>
        <dbReference type="SAM" id="SignalP"/>
    </source>
</evidence>
<dbReference type="AlphaFoldDB" id="A0A1U7PTD2"/>
<name>A0A1U7PTD2_9FLAO</name>
<dbReference type="Proteomes" id="UP000187261">
    <property type="component" value="Unassembled WGS sequence"/>
</dbReference>
<evidence type="ECO:0000313" key="8">
    <source>
        <dbReference type="Proteomes" id="UP000187261"/>
    </source>
</evidence>
<comment type="subcellular location">
    <subcellularLocation>
        <location evidence="1">Cell envelope</location>
    </subcellularLocation>
</comment>
<accession>A0A1U7PTD2</accession>
<dbReference type="RefSeq" id="WP_076782240.1">
    <property type="nucleotide sequence ID" value="NZ_FTPU01000007.1"/>
</dbReference>
<evidence type="ECO:0000256" key="3">
    <source>
        <dbReference type="ARBA" id="ARBA00023157"/>
    </source>
</evidence>
<keyword evidence="2" id="KW-0201">Cytochrome c-type biogenesis</keyword>
<keyword evidence="8" id="KW-1185">Reference proteome</keyword>
<keyword evidence="3" id="KW-1015">Disulfide bond</keyword>
<sequence length="441" mass="49802">MQKKFCRRLLSLALTGIALLAYAQNPLKIGDALPKQFWETPLQMVNTPQKTTTLAADKDKLILLDFWNTWCSACILNFPKMEELQKQFGDKIKILAVSNQDRATLEKFFASKNGSKYNQVQSVAADKMMHSLFPHLGVPFIIWIKDGKLLSTTDAEQVNRESISAVLQGDKNNLQTIVQLSRDRPLMLSEAFDANKNVDLLNYAFMTKGYLPQIGSGGTFRKTKAGKTYGCQMTNVPLKDILFSAGYHLFADKKDSNEFNEKRIVFEVADPSKILGQSQPDGTYERNLMYSYEFIVPQDKPETLYPAMLDNLSHVTDYDISIENRRTECLVLQRIPGPDRLKTKGGEFNNTFPQSPAVLQNSPLQGMVNMINGNTPIRLLMLDETGYTDHVDLSISGVQTAEQLSTELEKYGLQVIRDYRNVELLVVRDKKMLSSTKNSNP</sequence>
<evidence type="ECO:0000313" key="7">
    <source>
        <dbReference type="EMBL" id="SIT96179.1"/>
    </source>
</evidence>
<dbReference type="SUPFAM" id="SSF52833">
    <property type="entry name" value="Thioredoxin-like"/>
    <property type="match status" value="1"/>
</dbReference>
<dbReference type="Pfam" id="PF00578">
    <property type="entry name" value="AhpC-TSA"/>
    <property type="match status" value="1"/>
</dbReference>
<dbReference type="STRING" id="1121284.SAMN05660493_00852"/>
<gene>
    <name evidence="7" type="ORF">SAMN05660493_00852</name>
</gene>
<dbReference type="GO" id="GO:0030313">
    <property type="term" value="C:cell envelope"/>
    <property type="evidence" value="ECO:0007669"/>
    <property type="project" value="UniProtKB-SubCell"/>
</dbReference>
<evidence type="ECO:0000259" key="6">
    <source>
        <dbReference type="PROSITE" id="PS51352"/>
    </source>
</evidence>
<organism evidence="7 8">
    <name type="scientific">Epilithonimonas bovis DSM 19482</name>
    <dbReference type="NCBI Taxonomy" id="1121284"/>
    <lineage>
        <taxon>Bacteria</taxon>
        <taxon>Pseudomonadati</taxon>
        <taxon>Bacteroidota</taxon>
        <taxon>Flavobacteriia</taxon>
        <taxon>Flavobacteriales</taxon>
        <taxon>Weeksellaceae</taxon>
        <taxon>Chryseobacterium group</taxon>
        <taxon>Epilithonimonas</taxon>
    </lineage>
</organism>
<reference evidence="8" key="1">
    <citation type="submission" date="2016-10" db="EMBL/GenBank/DDBJ databases">
        <authorList>
            <person name="Varghese N."/>
            <person name="Submissions S."/>
        </authorList>
    </citation>
    <scope>NUCLEOTIDE SEQUENCE [LARGE SCALE GENOMIC DNA]</scope>
    <source>
        <strain evidence="8">DSM 19482</strain>
    </source>
</reference>
<dbReference type="GO" id="GO:0016491">
    <property type="term" value="F:oxidoreductase activity"/>
    <property type="evidence" value="ECO:0007669"/>
    <property type="project" value="InterPro"/>
</dbReference>
<dbReference type="CDD" id="cd02966">
    <property type="entry name" value="TlpA_like_family"/>
    <property type="match status" value="1"/>
</dbReference>
<feature type="domain" description="Thioredoxin" evidence="6">
    <location>
        <begin position="27"/>
        <end position="168"/>
    </location>
</feature>
<keyword evidence="4" id="KW-0676">Redox-active center</keyword>
<dbReference type="GO" id="GO:0017004">
    <property type="term" value="P:cytochrome complex assembly"/>
    <property type="evidence" value="ECO:0007669"/>
    <property type="project" value="UniProtKB-KW"/>
</dbReference>
<dbReference type="Gene3D" id="3.40.30.10">
    <property type="entry name" value="Glutaredoxin"/>
    <property type="match status" value="1"/>
</dbReference>
<dbReference type="GO" id="GO:0016209">
    <property type="term" value="F:antioxidant activity"/>
    <property type="evidence" value="ECO:0007669"/>
    <property type="project" value="InterPro"/>
</dbReference>
<feature type="chain" id="PRO_5012391757" evidence="5">
    <location>
        <begin position="24"/>
        <end position="441"/>
    </location>
</feature>
<dbReference type="PANTHER" id="PTHR42852:SF6">
    <property type="entry name" value="THIOL:DISULFIDE INTERCHANGE PROTEIN DSBE"/>
    <property type="match status" value="1"/>
</dbReference>
<dbReference type="EMBL" id="FTPU01000007">
    <property type="protein sequence ID" value="SIT96179.1"/>
    <property type="molecule type" value="Genomic_DNA"/>
</dbReference>
<keyword evidence="5" id="KW-0732">Signal</keyword>
<proteinExistence type="predicted"/>
<dbReference type="InterPro" id="IPR036249">
    <property type="entry name" value="Thioredoxin-like_sf"/>
</dbReference>
<dbReference type="PROSITE" id="PS51352">
    <property type="entry name" value="THIOREDOXIN_2"/>
    <property type="match status" value="1"/>
</dbReference>
<evidence type="ECO:0000256" key="4">
    <source>
        <dbReference type="ARBA" id="ARBA00023284"/>
    </source>
</evidence>
<dbReference type="InterPro" id="IPR000866">
    <property type="entry name" value="AhpC/TSA"/>
</dbReference>
<dbReference type="PANTHER" id="PTHR42852">
    <property type="entry name" value="THIOL:DISULFIDE INTERCHANGE PROTEIN DSBE"/>
    <property type="match status" value="1"/>
</dbReference>
<feature type="signal peptide" evidence="5">
    <location>
        <begin position="1"/>
        <end position="23"/>
    </location>
</feature>
<evidence type="ECO:0000256" key="1">
    <source>
        <dbReference type="ARBA" id="ARBA00004196"/>
    </source>
</evidence>
<dbReference type="GO" id="GO:0016853">
    <property type="term" value="F:isomerase activity"/>
    <property type="evidence" value="ECO:0007669"/>
    <property type="project" value="UniProtKB-KW"/>
</dbReference>
<dbReference type="InterPro" id="IPR013766">
    <property type="entry name" value="Thioredoxin_domain"/>
</dbReference>
<keyword evidence="7" id="KW-0413">Isomerase</keyword>
<evidence type="ECO:0000256" key="2">
    <source>
        <dbReference type="ARBA" id="ARBA00022748"/>
    </source>
</evidence>
<protein>
    <submittedName>
        <fullName evidence="7">Thiol-disulfide isomerase or thioredoxin</fullName>
    </submittedName>
</protein>
<dbReference type="OrthoDB" id="1118217at2"/>
<dbReference type="InterPro" id="IPR050553">
    <property type="entry name" value="Thioredoxin_ResA/DsbE_sf"/>
</dbReference>